<dbReference type="PANTHER" id="PTHR43394:SF1">
    <property type="entry name" value="ATP-BINDING CASSETTE SUB-FAMILY B MEMBER 10, MITOCHONDRIAL"/>
    <property type="match status" value="1"/>
</dbReference>
<dbReference type="Pfam" id="PF00005">
    <property type="entry name" value="ABC_tran"/>
    <property type="match status" value="1"/>
</dbReference>
<dbReference type="PANTHER" id="PTHR43394">
    <property type="entry name" value="ATP-DEPENDENT PERMEASE MDL1, MITOCHONDRIAL"/>
    <property type="match status" value="1"/>
</dbReference>
<keyword evidence="3" id="KW-0547">Nucleotide-binding</keyword>
<evidence type="ECO:0000313" key="10">
    <source>
        <dbReference type="EMBL" id="WIM68797.1"/>
    </source>
</evidence>
<dbReference type="SMART" id="SM00382">
    <property type="entry name" value="AAA"/>
    <property type="match status" value="1"/>
</dbReference>
<dbReference type="InterPro" id="IPR039421">
    <property type="entry name" value="Type_1_exporter"/>
</dbReference>
<dbReference type="Pfam" id="PF00664">
    <property type="entry name" value="ABC_membrane"/>
    <property type="match status" value="1"/>
</dbReference>
<dbReference type="InterPro" id="IPR011527">
    <property type="entry name" value="ABC1_TM_dom"/>
</dbReference>
<dbReference type="RefSeq" id="WP_284826571.1">
    <property type="nucleotide sequence ID" value="NZ_CP126969.1"/>
</dbReference>
<keyword evidence="6 7" id="KW-0472">Membrane</keyword>
<feature type="transmembrane region" description="Helical" evidence="7">
    <location>
        <begin position="21"/>
        <end position="46"/>
    </location>
</feature>
<dbReference type="Gene3D" id="1.20.1560.10">
    <property type="entry name" value="ABC transporter type 1, transmembrane domain"/>
    <property type="match status" value="1"/>
</dbReference>
<feature type="domain" description="ABC transporter" evidence="8">
    <location>
        <begin position="343"/>
        <end position="578"/>
    </location>
</feature>
<dbReference type="CDD" id="cd07346">
    <property type="entry name" value="ABC_6TM_exporters"/>
    <property type="match status" value="1"/>
</dbReference>
<feature type="transmembrane region" description="Helical" evidence="7">
    <location>
        <begin position="170"/>
        <end position="188"/>
    </location>
</feature>
<evidence type="ECO:0000256" key="1">
    <source>
        <dbReference type="ARBA" id="ARBA00004651"/>
    </source>
</evidence>
<organism evidence="10 11">
    <name type="scientific">Corynebacterium breve</name>
    <dbReference type="NCBI Taxonomy" id="3049799"/>
    <lineage>
        <taxon>Bacteria</taxon>
        <taxon>Bacillati</taxon>
        <taxon>Actinomycetota</taxon>
        <taxon>Actinomycetes</taxon>
        <taxon>Mycobacteriales</taxon>
        <taxon>Corynebacteriaceae</taxon>
        <taxon>Corynebacterium</taxon>
    </lineage>
</organism>
<reference evidence="10 11" key="1">
    <citation type="submission" date="2023-05" db="EMBL/GenBank/DDBJ databases">
        <title>Corynebacterium suedekumii sp. nov. and Corynebacterium breve sp. nov. isolated from raw cow's milk.</title>
        <authorList>
            <person name="Baer M.K."/>
            <person name="Mehl L."/>
            <person name="Hellmuth R."/>
            <person name="Marke G."/>
            <person name="Lipski A."/>
        </authorList>
    </citation>
    <scope>NUCLEOTIDE SEQUENCE [LARGE SCALE GENOMIC DNA]</scope>
    <source>
        <strain evidence="10 11">R4</strain>
    </source>
</reference>
<dbReference type="PROSITE" id="PS50929">
    <property type="entry name" value="ABC_TM1F"/>
    <property type="match status" value="1"/>
</dbReference>
<evidence type="ECO:0000259" key="9">
    <source>
        <dbReference type="PROSITE" id="PS50929"/>
    </source>
</evidence>
<feature type="transmembrane region" description="Helical" evidence="7">
    <location>
        <begin position="280"/>
        <end position="296"/>
    </location>
</feature>
<evidence type="ECO:0000256" key="6">
    <source>
        <dbReference type="ARBA" id="ARBA00023136"/>
    </source>
</evidence>
<feature type="transmembrane region" description="Helical" evidence="7">
    <location>
        <begin position="66"/>
        <end position="91"/>
    </location>
</feature>
<keyword evidence="5 7" id="KW-1133">Transmembrane helix</keyword>
<comment type="subcellular location">
    <subcellularLocation>
        <location evidence="1">Cell membrane</location>
        <topology evidence="1">Multi-pass membrane protein</topology>
    </subcellularLocation>
</comment>
<evidence type="ECO:0000256" key="4">
    <source>
        <dbReference type="ARBA" id="ARBA00022840"/>
    </source>
</evidence>
<dbReference type="EMBL" id="CP126969">
    <property type="protein sequence ID" value="WIM68797.1"/>
    <property type="molecule type" value="Genomic_DNA"/>
</dbReference>
<proteinExistence type="predicted"/>
<dbReference type="InterPro" id="IPR003439">
    <property type="entry name" value="ABC_transporter-like_ATP-bd"/>
</dbReference>
<evidence type="ECO:0000259" key="8">
    <source>
        <dbReference type="PROSITE" id="PS50893"/>
    </source>
</evidence>
<keyword evidence="2 7" id="KW-0812">Transmembrane</keyword>
<protein>
    <submittedName>
        <fullName evidence="10">ABC transporter ATP-binding protein</fullName>
    </submittedName>
</protein>
<sequence length="586" mass="62354">MRFPLATVGEVRREVSKQVRSVPGATLVGLIALVLLSLGAYANVMVPRLLGSIVDIVIEKQGFYELGWATGALVMAAVFGAGASAAGFFLVSRVAERVIANLRESMVGTALGLPVHRVEEAGSGDLVSRSTDDVSELSSAVTETIPVLATSAFTLVATAIALVALDWQFLFVPLVAFPVYFFAARRYLRVAPDRYAGERSAMAERARRILEAIHGRETVRAFRMEDATRANIHEASYSVVTRGFAARTTMTTLQVWLTVGEFLTIATGLVVAFITVASGALSVGAVTAAMLMLIRIRGPIMGVMRVLDTIQSGYASLARIVGVTAHPPEPVPVFGAPDPAGHVEMRDVTFAYDEAGENIAVENVDLQISPGETVALVGASGAGKTTVASLAAGLRIPDKGHVRVDGVDVHKLSDAERVARIALVSQDVYVFSGTLRDDLTLAAPNAADAELITALRAVEATWFEYLADGLDTVVGAQGMQLEPFEAQQLALARILLLDPAVVIMDEATAEAGSKNAGNLEKAAATVARDRAALVVAHRLDQARAADQVIVMEHGRIIECGTHQELVDQRGTYATMWDAWQEGRNTQ</sequence>
<name>A0ABY8VI86_9CORY</name>
<dbReference type="InterPro" id="IPR027417">
    <property type="entry name" value="P-loop_NTPase"/>
</dbReference>
<accession>A0ABY8VI86</accession>
<feature type="domain" description="ABC transmembrane type-1" evidence="9">
    <location>
        <begin position="30"/>
        <end position="312"/>
    </location>
</feature>
<dbReference type="SUPFAM" id="SSF52540">
    <property type="entry name" value="P-loop containing nucleoside triphosphate hydrolases"/>
    <property type="match status" value="1"/>
</dbReference>
<dbReference type="PROSITE" id="PS50893">
    <property type="entry name" value="ABC_TRANSPORTER_2"/>
    <property type="match status" value="1"/>
</dbReference>
<gene>
    <name evidence="10" type="ORF">QP027_05275</name>
</gene>
<dbReference type="SUPFAM" id="SSF90123">
    <property type="entry name" value="ABC transporter transmembrane region"/>
    <property type="match status" value="1"/>
</dbReference>
<evidence type="ECO:0000313" key="11">
    <source>
        <dbReference type="Proteomes" id="UP001225598"/>
    </source>
</evidence>
<dbReference type="Gene3D" id="3.40.50.300">
    <property type="entry name" value="P-loop containing nucleotide triphosphate hydrolases"/>
    <property type="match status" value="1"/>
</dbReference>
<evidence type="ECO:0000256" key="2">
    <source>
        <dbReference type="ARBA" id="ARBA00022692"/>
    </source>
</evidence>
<feature type="transmembrane region" description="Helical" evidence="7">
    <location>
        <begin position="145"/>
        <end position="164"/>
    </location>
</feature>
<dbReference type="Proteomes" id="UP001225598">
    <property type="component" value="Chromosome"/>
</dbReference>
<dbReference type="InterPro" id="IPR036640">
    <property type="entry name" value="ABC1_TM_sf"/>
</dbReference>
<dbReference type="InterPro" id="IPR003593">
    <property type="entry name" value="AAA+_ATPase"/>
</dbReference>
<keyword evidence="4 10" id="KW-0067">ATP-binding</keyword>
<dbReference type="GO" id="GO:0005524">
    <property type="term" value="F:ATP binding"/>
    <property type="evidence" value="ECO:0007669"/>
    <property type="project" value="UniProtKB-KW"/>
</dbReference>
<evidence type="ECO:0000256" key="5">
    <source>
        <dbReference type="ARBA" id="ARBA00022989"/>
    </source>
</evidence>
<keyword evidence="11" id="KW-1185">Reference proteome</keyword>
<evidence type="ECO:0000256" key="3">
    <source>
        <dbReference type="ARBA" id="ARBA00022741"/>
    </source>
</evidence>
<evidence type="ECO:0000256" key="7">
    <source>
        <dbReference type="SAM" id="Phobius"/>
    </source>
</evidence>